<reference evidence="2 3" key="1">
    <citation type="submission" date="2022-03" db="EMBL/GenBank/DDBJ databases">
        <authorList>
            <person name="Brunel B."/>
        </authorList>
    </citation>
    <scope>NUCLEOTIDE SEQUENCE [LARGE SCALE GENOMIC DNA]</scope>
    <source>
        <strain evidence="2">STM5069sample</strain>
    </source>
</reference>
<dbReference type="Gene3D" id="2.10.260.10">
    <property type="match status" value="1"/>
</dbReference>
<dbReference type="SMART" id="SM00966">
    <property type="entry name" value="SpoVT_AbrB"/>
    <property type="match status" value="1"/>
</dbReference>
<dbReference type="InterPro" id="IPR037914">
    <property type="entry name" value="SpoVT-AbrB_sf"/>
</dbReference>
<protein>
    <submittedName>
        <fullName evidence="2">Looped-hinge helix DNA binding domain-containing protein, AbrB family</fullName>
    </submittedName>
</protein>
<dbReference type="SUPFAM" id="SSF89447">
    <property type="entry name" value="AbrB/MazE/MraZ-like"/>
    <property type="match status" value="1"/>
</dbReference>
<evidence type="ECO:0000313" key="2">
    <source>
        <dbReference type="EMBL" id="CAH2403455.1"/>
    </source>
</evidence>
<dbReference type="Pfam" id="PF04014">
    <property type="entry name" value="MazE_antitoxin"/>
    <property type="match status" value="1"/>
</dbReference>
<feature type="domain" description="SpoVT-AbrB" evidence="1">
    <location>
        <begin position="5"/>
        <end position="50"/>
    </location>
</feature>
<dbReference type="Proteomes" id="UP001153050">
    <property type="component" value="Unassembled WGS sequence"/>
</dbReference>
<gene>
    <name evidence="2" type="ORF">MES5069_370144</name>
</gene>
<dbReference type="NCBIfam" id="TIGR01439">
    <property type="entry name" value="lp_hng_hel_AbrB"/>
    <property type="match status" value="1"/>
</dbReference>
<dbReference type="RefSeq" id="WP_254019550.1">
    <property type="nucleotide sequence ID" value="NZ_CAKXZT010000132.1"/>
</dbReference>
<name>A0ABM9E2Z4_9HYPH</name>
<comment type="caution">
    <text evidence="2">The sequence shown here is derived from an EMBL/GenBank/DDBJ whole genome shotgun (WGS) entry which is preliminary data.</text>
</comment>
<keyword evidence="3" id="KW-1185">Reference proteome</keyword>
<organism evidence="2 3">
    <name type="scientific">Mesorhizobium escarrei</name>
    <dbReference type="NCBI Taxonomy" id="666018"/>
    <lineage>
        <taxon>Bacteria</taxon>
        <taxon>Pseudomonadati</taxon>
        <taxon>Pseudomonadota</taxon>
        <taxon>Alphaproteobacteria</taxon>
        <taxon>Hyphomicrobiales</taxon>
        <taxon>Phyllobacteriaceae</taxon>
        <taxon>Mesorhizobium</taxon>
    </lineage>
</organism>
<dbReference type="EMBL" id="CAKXZT010000132">
    <property type="protein sequence ID" value="CAH2403455.1"/>
    <property type="molecule type" value="Genomic_DNA"/>
</dbReference>
<evidence type="ECO:0000259" key="1">
    <source>
        <dbReference type="SMART" id="SM00966"/>
    </source>
</evidence>
<sequence length="92" mass="9404">MGGYAGLTSRGQLTIPKKIRDELSLKAGDTVAWTIMDGLLIGTPRNLEFSDLAGFLGDPPGGLATLEEIDAAVGDAVGRHVAGDHDGSGRAA</sequence>
<accession>A0ABM9E2Z4</accession>
<dbReference type="InterPro" id="IPR007159">
    <property type="entry name" value="SpoVT-AbrB_dom"/>
</dbReference>
<evidence type="ECO:0000313" key="3">
    <source>
        <dbReference type="Proteomes" id="UP001153050"/>
    </source>
</evidence>
<proteinExistence type="predicted"/>